<keyword evidence="5" id="KW-0007">Acetylation</keyword>
<organism evidence="17 18">
    <name type="scientific">Patella caerulea</name>
    <name type="common">Rayed Mediterranean limpet</name>
    <dbReference type="NCBI Taxonomy" id="87958"/>
    <lineage>
        <taxon>Eukaryota</taxon>
        <taxon>Metazoa</taxon>
        <taxon>Spiralia</taxon>
        <taxon>Lophotrochozoa</taxon>
        <taxon>Mollusca</taxon>
        <taxon>Gastropoda</taxon>
        <taxon>Patellogastropoda</taxon>
        <taxon>Patelloidea</taxon>
        <taxon>Patellidae</taxon>
        <taxon>Patella</taxon>
    </lineage>
</organism>
<dbReference type="NCBIfam" id="TIGR00628">
    <property type="entry name" value="ung"/>
    <property type="match status" value="1"/>
</dbReference>
<protein>
    <recommendedName>
        <fullName evidence="12 14">Uracil-DNA glycosylase</fullName>
        <shortName evidence="12">UDG</shortName>
        <ecNumber evidence="12 14">3.2.2.27</ecNumber>
    </recommendedName>
</protein>
<dbReference type="Proteomes" id="UP001347796">
    <property type="component" value="Unassembled WGS sequence"/>
</dbReference>
<dbReference type="InterPro" id="IPR002043">
    <property type="entry name" value="UDG_fam1"/>
</dbReference>
<keyword evidence="2" id="KW-0597">Phosphoprotein</keyword>
<proteinExistence type="inferred from homology"/>
<dbReference type="PANTHER" id="PTHR11264">
    <property type="entry name" value="URACIL-DNA GLYCOSYLASE"/>
    <property type="match status" value="1"/>
</dbReference>
<name>A0AAN8K110_PATCE</name>
<dbReference type="FunFam" id="3.40.470.10:FF:000004">
    <property type="entry name" value="Uracil-DNA glycosylase"/>
    <property type="match status" value="1"/>
</dbReference>
<comment type="catalytic activity">
    <reaction evidence="9">
        <text>a 2'-deoxyuridine in double-stranded DNA + H2O = a 2'-deoxyribose 5'-monophosphate in double-stranded DNA + uracil</text>
        <dbReference type="Rhea" id="RHEA:81455"/>
        <dbReference type="Rhea" id="RHEA-COMP:14231"/>
        <dbReference type="Rhea" id="RHEA-COMP:17071"/>
        <dbReference type="ChEBI" id="CHEBI:15377"/>
        <dbReference type="ChEBI" id="CHEBI:17568"/>
        <dbReference type="ChEBI" id="CHEBI:133902"/>
        <dbReference type="ChEBI" id="CHEBI:139095"/>
    </reaction>
    <physiologicalReaction direction="left-to-right" evidence="9">
        <dbReference type="Rhea" id="RHEA:81456"/>
    </physiologicalReaction>
</comment>
<evidence type="ECO:0000256" key="13">
    <source>
        <dbReference type="PROSITE-ProRule" id="PRU10072"/>
    </source>
</evidence>
<evidence type="ECO:0000256" key="6">
    <source>
        <dbReference type="ARBA" id="ARBA00023128"/>
    </source>
</evidence>
<comment type="subcellular location">
    <subcellularLocation>
        <location evidence="12">Mitochondrion</location>
    </subcellularLocation>
    <subcellularLocation>
        <location evidence="12">Nucleus</location>
    </subcellularLocation>
</comment>
<dbReference type="NCBIfam" id="NF003592">
    <property type="entry name" value="PRK05254.1-5"/>
    <property type="match status" value="1"/>
</dbReference>
<dbReference type="EMBL" id="JAZGQO010000006">
    <property type="protein sequence ID" value="KAK6186339.1"/>
    <property type="molecule type" value="Genomic_DNA"/>
</dbReference>
<dbReference type="SUPFAM" id="SSF52141">
    <property type="entry name" value="Uracil-DNA glycosylase-like"/>
    <property type="match status" value="1"/>
</dbReference>
<dbReference type="SMART" id="SM00986">
    <property type="entry name" value="UDG"/>
    <property type="match status" value="1"/>
</dbReference>
<dbReference type="HAMAP" id="MF_00148">
    <property type="entry name" value="UDG"/>
    <property type="match status" value="1"/>
</dbReference>
<feature type="compositionally biased region" description="Polar residues" evidence="15">
    <location>
        <begin position="1"/>
        <end position="12"/>
    </location>
</feature>
<keyword evidence="18" id="KW-1185">Reference proteome</keyword>
<feature type="active site" description="Proton acceptor" evidence="12 13">
    <location>
        <position position="148"/>
    </location>
</feature>
<dbReference type="GO" id="GO:0005654">
    <property type="term" value="C:nucleoplasm"/>
    <property type="evidence" value="ECO:0007669"/>
    <property type="project" value="UniProtKB-ARBA"/>
</dbReference>
<comment type="function">
    <text evidence="12 14">Excises uracil residues from the DNA which can arise as a result of misincorporation of dUMP residues by DNA polymerase or due to deamination of cytosine.</text>
</comment>
<evidence type="ECO:0000256" key="1">
    <source>
        <dbReference type="ARBA" id="ARBA00008184"/>
    </source>
</evidence>
<evidence type="ECO:0000256" key="10">
    <source>
        <dbReference type="ARBA" id="ARBA00052828"/>
    </source>
</evidence>
<evidence type="ECO:0000256" key="4">
    <source>
        <dbReference type="ARBA" id="ARBA00022801"/>
    </source>
</evidence>
<evidence type="ECO:0000256" key="15">
    <source>
        <dbReference type="SAM" id="MobiDB-lite"/>
    </source>
</evidence>
<dbReference type="GO" id="GO:0097510">
    <property type="term" value="P:base-excision repair, AP site formation via deaminated base removal"/>
    <property type="evidence" value="ECO:0007669"/>
    <property type="project" value="TreeGrafter"/>
</dbReference>
<dbReference type="InterPro" id="IPR036895">
    <property type="entry name" value="Uracil-DNA_glycosylase-like_sf"/>
</dbReference>
<keyword evidence="4 12" id="KW-0378">Hydrolase</keyword>
<dbReference type="GO" id="GO:0004844">
    <property type="term" value="F:uracil DNA N-glycosylase activity"/>
    <property type="evidence" value="ECO:0007669"/>
    <property type="project" value="UniProtKB-UniRule"/>
</dbReference>
<evidence type="ECO:0000256" key="12">
    <source>
        <dbReference type="HAMAP-Rule" id="MF_03166"/>
    </source>
</evidence>
<feature type="domain" description="Uracil-DNA glycosylase-like" evidence="16">
    <location>
        <begin position="133"/>
        <end position="294"/>
    </location>
</feature>
<evidence type="ECO:0000256" key="11">
    <source>
        <dbReference type="ARBA" id="ARBA00064140"/>
    </source>
</evidence>
<comment type="catalytic activity">
    <reaction evidence="10">
        <text>a 2'-deoxyuridine in single-stranded DNA + H2O = a 2'-deoxyribose 5'-monophosphate in single-stranded DNA + uracil</text>
        <dbReference type="Rhea" id="RHEA:81459"/>
        <dbReference type="Rhea" id="RHEA-COMP:12847"/>
        <dbReference type="Rhea" id="RHEA-COMP:19684"/>
        <dbReference type="ChEBI" id="CHEBI:15377"/>
        <dbReference type="ChEBI" id="CHEBI:17568"/>
        <dbReference type="ChEBI" id="CHEBI:133902"/>
        <dbReference type="ChEBI" id="CHEBI:139095"/>
    </reaction>
    <physiologicalReaction direction="left-to-right" evidence="10">
        <dbReference type="Rhea" id="RHEA:81460"/>
    </physiologicalReaction>
</comment>
<dbReference type="PANTHER" id="PTHR11264:SF0">
    <property type="entry name" value="URACIL-DNA GLYCOSYLASE"/>
    <property type="match status" value="1"/>
</dbReference>
<dbReference type="SMART" id="SM00987">
    <property type="entry name" value="UreE_C"/>
    <property type="match status" value="1"/>
</dbReference>
<comment type="similarity">
    <text evidence="1 12 14">Belongs to the uracil-DNA glycosylase (UDG) superfamily. UNG family.</text>
</comment>
<evidence type="ECO:0000256" key="3">
    <source>
        <dbReference type="ARBA" id="ARBA00022763"/>
    </source>
</evidence>
<sequence>MSGQAKISSFFTSAAKRPLSDNKNEINQFTPAKRQKPTDNDSDDKPEIRISPEQKQRMEENKKAALEKIKSKSTHESCELSTSLRKAIGKTWYEALQPEFTKPYFIQLCKFVESERNKGTVYPPSNQVYSWTNMCPIQQVKVVILGQDPYHGPKQAHGLCFSVQEGVKPPPSLVNMYKELSNDIDGFEIPTHGTLNGWAEQGVLLLNACLTVRAHQANSHAGKGWEKLTDAVINWLNKNSTGVVFMLWGAYAQKKGACIDKKKHHILKAVHPSPLSAHRGFMGCKHFSKCNEFLKQQGQNPIDWTHLPPR</sequence>
<keyword evidence="8 12" id="KW-0539">Nucleus</keyword>
<evidence type="ECO:0000259" key="16">
    <source>
        <dbReference type="SMART" id="SM00986"/>
    </source>
</evidence>
<dbReference type="CDD" id="cd10027">
    <property type="entry name" value="UDG-F1-like"/>
    <property type="match status" value="1"/>
</dbReference>
<evidence type="ECO:0000313" key="17">
    <source>
        <dbReference type="EMBL" id="KAK6186339.1"/>
    </source>
</evidence>
<accession>A0AAN8K110</accession>
<gene>
    <name evidence="17" type="ORF">SNE40_008391</name>
</gene>
<evidence type="ECO:0000256" key="5">
    <source>
        <dbReference type="ARBA" id="ARBA00022990"/>
    </source>
</evidence>
<dbReference type="InterPro" id="IPR005122">
    <property type="entry name" value="Uracil-DNA_glycosylase-like"/>
</dbReference>
<dbReference type="EC" id="3.2.2.27" evidence="12 14"/>
<feature type="compositionally biased region" description="Basic and acidic residues" evidence="15">
    <location>
        <begin position="36"/>
        <end position="70"/>
    </location>
</feature>
<comment type="subunit">
    <text evidence="11">Interacts with RPA2 subunit of the RPA trimer; this interaction mediates UNG2 recruitment to RPA-coated single-stranded DNA at stalled replication forks. Interacts with PCNA; this interaction mediates UNG2 recruitment to S-phase replication foci. Interacts (via N-terminus) with FAM72A.</text>
</comment>
<evidence type="ECO:0000256" key="9">
    <source>
        <dbReference type="ARBA" id="ARBA00052069"/>
    </source>
</evidence>
<dbReference type="NCBIfam" id="NF003591">
    <property type="entry name" value="PRK05254.1-4"/>
    <property type="match status" value="1"/>
</dbReference>
<evidence type="ECO:0000256" key="8">
    <source>
        <dbReference type="ARBA" id="ARBA00023242"/>
    </source>
</evidence>
<comment type="catalytic activity">
    <reaction evidence="12 14">
        <text>Hydrolyzes single-stranded DNA or mismatched double-stranded DNA and polynucleotides, releasing free uracil.</text>
        <dbReference type="EC" id="3.2.2.27"/>
    </reaction>
</comment>
<dbReference type="AlphaFoldDB" id="A0AAN8K110"/>
<dbReference type="NCBIfam" id="NF003588">
    <property type="entry name" value="PRK05254.1-1"/>
    <property type="match status" value="1"/>
</dbReference>
<evidence type="ECO:0000256" key="7">
    <source>
        <dbReference type="ARBA" id="ARBA00023204"/>
    </source>
</evidence>
<feature type="region of interest" description="Disordered" evidence="15">
    <location>
        <begin position="1"/>
        <end position="70"/>
    </location>
</feature>
<evidence type="ECO:0000313" key="18">
    <source>
        <dbReference type="Proteomes" id="UP001347796"/>
    </source>
</evidence>
<evidence type="ECO:0000256" key="2">
    <source>
        <dbReference type="ARBA" id="ARBA00022553"/>
    </source>
</evidence>
<dbReference type="Pfam" id="PF03167">
    <property type="entry name" value="UDG"/>
    <property type="match status" value="1"/>
</dbReference>
<dbReference type="InterPro" id="IPR018085">
    <property type="entry name" value="Ura-DNA_Glyclase_AS"/>
</dbReference>
<reference evidence="17 18" key="1">
    <citation type="submission" date="2024-01" db="EMBL/GenBank/DDBJ databases">
        <title>The genome of the rayed Mediterranean limpet Patella caerulea (Linnaeus, 1758).</title>
        <authorList>
            <person name="Anh-Thu Weber A."/>
            <person name="Halstead-Nussloch G."/>
        </authorList>
    </citation>
    <scope>NUCLEOTIDE SEQUENCE [LARGE SCALE GENOMIC DNA]</scope>
    <source>
        <strain evidence="17">AATW-2023a</strain>
        <tissue evidence="17">Whole specimen</tissue>
    </source>
</reference>
<dbReference type="GO" id="GO:0005739">
    <property type="term" value="C:mitochondrion"/>
    <property type="evidence" value="ECO:0007669"/>
    <property type="project" value="UniProtKB-SubCell"/>
</dbReference>
<dbReference type="PROSITE" id="PS00130">
    <property type="entry name" value="U_DNA_GLYCOSYLASE"/>
    <property type="match status" value="1"/>
</dbReference>
<evidence type="ECO:0000256" key="14">
    <source>
        <dbReference type="RuleBase" id="RU003780"/>
    </source>
</evidence>
<keyword evidence="6 12" id="KW-0496">Mitochondrion</keyword>
<dbReference type="NCBIfam" id="NF003589">
    <property type="entry name" value="PRK05254.1-2"/>
    <property type="match status" value="1"/>
</dbReference>
<comment type="caution">
    <text evidence="17">The sequence shown here is derived from an EMBL/GenBank/DDBJ whole genome shotgun (WGS) entry which is preliminary data.</text>
</comment>
<keyword evidence="3 12" id="KW-0227">DNA damage</keyword>
<dbReference type="Gene3D" id="3.40.470.10">
    <property type="entry name" value="Uracil-DNA glycosylase-like domain"/>
    <property type="match status" value="1"/>
</dbReference>
<keyword evidence="7 12" id="KW-0234">DNA repair</keyword>